<evidence type="ECO:0000313" key="3">
    <source>
        <dbReference type="Proteomes" id="UP001272137"/>
    </source>
</evidence>
<dbReference type="AlphaFoldDB" id="A0AAW9CX02"/>
<dbReference type="EMBL" id="QXCT01000001">
    <property type="protein sequence ID" value="MDW9253633.1"/>
    <property type="molecule type" value="Genomic_DNA"/>
</dbReference>
<protein>
    <submittedName>
        <fullName evidence="2">Uncharacterized protein</fullName>
    </submittedName>
</protein>
<organism evidence="2 3">
    <name type="scientific">Burkholderia thailandensis</name>
    <dbReference type="NCBI Taxonomy" id="57975"/>
    <lineage>
        <taxon>Bacteria</taxon>
        <taxon>Pseudomonadati</taxon>
        <taxon>Pseudomonadota</taxon>
        <taxon>Betaproteobacteria</taxon>
        <taxon>Burkholderiales</taxon>
        <taxon>Burkholderiaceae</taxon>
        <taxon>Burkholderia</taxon>
        <taxon>pseudomallei group</taxon>
    </lineage>
</organism>
<evidence type="ECO:0000256" key="1">
    <source>
        <dbReference type="SAM" id="MobiDB-lite"/>
    </source>
</evidence>
<sequence length="49" mass="5199">MPAPRGSLGGAPAGSASEAVDAEFEQTRLRNRLKRVFVLTPLGGVAWNF</sequence>
<name>A0AAW9CX02_BURTH</name>
<proteinExistence type="predicted"/>
<reference evidence="2" key="1">
    <citation type="submission" date="2018-08" db="EMBL/GenBank/DDBJ databases">
        <title>Identification of Burkholderia cepacia strains that express a Burkholderia pseudomallei-like capsular polysaccharide.</title>
        <authorList>
            <person name="Burtnick M.N."/>
            <person name="Vongsouvath M."/>
            <person name="Newton P."/>
            <person name="Wuthiekanun V."/>
            <person name="Limmathurotsakul D."/>
            <person name="Brett P.J."/>
            <person name="Chantratita N."/>
            <person name="Dance D.A."/>
        </authorList>
    </citation>
    <scope>NUCLEOTIDE SEQUENCE</scope>
    <source>
        <strain evidence="2">SBXCC001</strain>
    </source>
</reference>
<feature type="region of interest" description="Disordered" evidence="1">
    <location>
        <begin position="1"/>
        <end position="21"/>
    </location>
</feature>
<comment type="caution">
    <text evidence="2">The sequence shown here is derived from an EMBL/GenBank/DDBJ whole genome shotgun (WGS) entry which is preliminary data.</text>
</comment>
<gene>
    <name evidence="2" type="ORF">C7S16_6427</name>
</gene>
<dbReference type="Proteomes" id="UP001272137">
    <property type="component" value="Unassembled WGS sequence"/>
</dbReference>
<accession>A0AAW9CX02</accession>
<evidence type="ECO:0000313" key="2">
    <source>
        <dbReference type="EMBL" id="MDW9253633.1"/>
    </source>
</evidence>